<proteinExistence type="predicted"/>
<dbReference type="Proteomes" id="UP000242715">
    <property type="component" value="Unassembled WGS sequence"/>
</dbReference>
<evidence type="ECO:0000313" key="2">
    <source>
        <dbReference type="Proteomes" id="UP000242715"/>
    </source>
</evidence>
<keyword evidence="2" id="KW-1185">Reference proteome</keyword>
<name>A0A2Z6MUP4_TRISU</name>
<reference evidence="2" key="1">
    <citation type="journal article" date="2017" name="Front. Plant Sci.">
        <title>Climate Clever Clovers: New Paradigm to Reduce the Environmental Footprint of Ruminants by Breeding Low Methanogenic Forages Utilizing Haplotype Variation.</title>
        <authorList>
            <person name="Kaur P."/>
            <person name="Appels R."/>
            <person name="Bayer P.E."/>
            <person name="Keeble-Gagnere G."/>
            <person name="Wang J."/>
            <person name="Hirakawa H."/>
            <person name="Shirasawa K."/>
            <person name="Vercoe P."/>
            <person name="Stefanova K."/>
            <person name="Durmic Z."/>
            <person name="Nichols P."/>
            <person name="Revell C."/>
            <person name="Isobe S.N."/>
            <person name="Edwards D."/>
            <person name="Erskine W."/>
        </authorList>
    </citation>
    <scope>NUCLEOTIDE SEQUENCE [LARGE SCALE GENOMIC DNA]</scope>
    <source>
        <strain evidence="2">cv. Daliak</strain>
    </source>
</reference>
<evidence type="ECO:0008006" key="3">
    <source>
        <dbReference type="Google" id="ProtNLM"/>
    </source>
</evidence>
<organism evidence="1 2">
    <name type="scientific">Trifolium subterraneum</name>
    <name type="common">Subterranean clover</name>
    <dbReference type="NCBI Taxonomy" id="3900"/>
    <lineage>
        <taxon>Eukaryota</taxon>
        <taxon>Viridiplantae</taxon>
        <taxon>Streptophyta</taxon>
        <taxon>Embryophyta</taxon>
        <taxon>Tracheophyta</taxon>
        <taxon>Spermatophyta</taxon>
        <taxon>Magnoliopsida</taxon>
        <taxon>eudicotyledons</taxon>
        <taxon>Gunneridae</taxon>
        <taxon>Pentapetalae</taxon>
        <taxon>rosids</taxon>
        <taxon>fabids</taxon>
        <taxon>Fabales</taxon>
        <taxon>Fabaceae</taxon>
        <taxon>Papilionoideae</taxon>
        <taxon>50 kb inversion clade</taxon>
        <taxon>NPAAA clade</taxon>
        <taxon>Hologalegina</taxon>
        <taxon>IRL clade</taxon>
        <taxon>Trifolieae</taxon>
        <taxon>Trifolium</taxon>
    </lineage>
</organism>
<dbReference type="PANTHER" id="PTHR36617">
    <property type="entry name" value="PROTEIN, PUTATIVE-RELATED"/>
    <property type="match status" value="1"/>
</dbReference>
<accession>A0A2Z6MUP4</accession>
<gene>
    <name evidence="1" type="ORF">TSUD_56630</name>
</gene>
<evidence type="ECO:0000313" key="1">
    <source>
        <dbReference type="EMBL" id="GAU35786.1"/>
    </source>
</evidence>
<dbReference type="OrthoDB" id="1022447at2759"/>
<dbReference type="PANTHER" id="PTHR36617:SF16">
    <property type="entry name" value="OS04G0516500 PROTEIN"/>
    <property type="match status" value="1"/>
</dbReference>
<protein>
    <recommendedName>
        <fullName evidence="3">Reverse transcriptase domain-containing protein</fullName>
    </recommendedName>
</protein>
<dbReference type="EMBL" id="DF973604">
    <property type="protein sequence ID" value="GAU35786.1"/>
    <property type="molecule type" value="Genomic_DNA"/>
</dbReference>
<dbReference type="AlphaFoldDB" id="A0A2Z6MUP4"/>
<sequence>MSIMVNGSPTEDFKFADDTVLVGEGSWENIWTIKDYLKRFRTCVWAEDIPFKFLGLPVGANPRRLITWKPVVESMTKRYKESFGNVLSWEGTISRSTDSFWWRDILKVGGMEGDLWFPKNVSSVLGNGKLIGFWKEKWLGEVPFSELFPNLFLKEIDPNVVVAKRLVRHRDDRSWYWQWRSILMQEEEDDLLYFQHLLLDVEVVVDRTDRWKWIPDHSGKFTVKSAYLILQNRKSITS</sequence>